<dbReference type="CDD" id="cd02511">
    <property type="entry name" value="Beta4Glucosyltransferase"/>
    <property type="match status" value="1"/>
</dbReference>
<dbReference type="PANTHER" id="PTHR43630:SF2">
    <property type="entry name" value="GLYCOSYLTRANSFERASE"/>
    <property type="match status" value="1"/>
</dbReference>
<dbReference type="Gene3D" id="3.90.550.10">
    <property type="entry name" value="Spore Coat Polysaccharide Biosynthesis Protein SpsA, Chain A"/>
    <property type="match status" value="1"/>
</dbReference>
<dbReference type="Pfam" id="PF00535">
    <property type="entry name" value="Glycos_transf_2"/>
    <property type="match status" value="1"/>
</dbReference>
<dbReference type="RefSeq" id="WP_185980628.1">
    <property type="nucleotide sequence ID" value="NZ_CP060204.1"/>
</dbReference>
<dbReference type="InterPro" id="IPR029044">
    <property type="entry name" value="Nucleotide-diphossugar_trans"/>
</dbReference>
<name>A0A7G7VKP2_9FIRM</name>
<keyword evidence="2" id="KW-0808">Transferase</keyword>
<evidence type="ECO:0000313" key="3">
    <source>
        <dbReference type="Proteomes" id="UP000515480"/>
    </source>
</evidence>
<dbReference type="KEGG" id="stim:H1B31_01610"/>
<evidence type="ECO:0000259" key="1">
    <source>
        <dbReference type="Pfam" id="PF00535"/>
    </source>
</evidence>
<evidence type="ECO:0000313" key="2">
    <source>
        <dbReference type="EMBL" id="QNH54685.1"/>
    </source>
</evidence>
<proteinExistence type="predicted"/>
<protein>
    <submittedName>
        <fullName evidence="2">Glycosyltransferase family 2 protein</fullName>
    </submittedName>
</protein>
<dbReference type="SUPFAM" id="SSF53448">
    <property type="entry name" value="Nucleotide-diphospho-sugar transferases"/>
    <property type="match status" value="1"/>
</dbReference>
<dbReference type="PANTHER" id="PTHR43630">
    <property type="entry name" value="POLY-BETA-1,6-N-ACETYL-D-GLUCOSAMINE SYNTHASE"/>
    <property type="match status" value="1"/>
</dbReference>
<reference evidence="2 3" key="1">
    <citation type="submission" date="2020-07" db="EMBL/GenBank/DDBJ databases">
        <title>Complete genome and description of Selenomonas timonensis sp. nov., a new bacterium isolated from a gingivitis subject.</title>
        <authorList>
            <person name="Antezack A."/>
        </authorList>
    </citation>
    <scope>NUCLEOTIDE SEQUENCE [LARGE SCALE GENOMIC DNA]</scope>
    <source>
        <strain evidence="2 3">Marseille-Q3039</strain>
    </source>
</reference>
<dbReference type="Proteomes" id="UP000515480">
    <property type="component" value="Chromosome"/>
</dbReference>
<organism evidence="2 3">
    <name type="scientific">Selenomonas timonae</name>
    <dbReference type="NCBI Taxonomy" id="2754044"/>
    <lineage>
        <taxon>Bacteria</taxon>
        <taxon>Bacillati</taxon>
        <taxon>Bacillota</taxon>
        <taxon>Negativicutes</taxon>
        <taxon>Selenomonadales</taxon>
        <taxon>Selenomonadaceae</taxon>
        <taxon>Selenomonas</taxon>
    </lineage>
</organism>
<accession>A0A7G7VKP2</accession>
<sequence>MKLAVIILTHNEERHIEACIRSASFADEILVIDDESTDRTAELARAAGARVITHPLAGDFAGQRNFALTQTDADWVLYVDADERVNEGAEEELRRVMTEDARAAYEIKRINVAFGQEMHYGAHRPDYPCRFFPRDSVRWEGLVHERPVSGLPVRRLRASLLHYTYTDWDRYFQKFNQYTTLMAERQYNDGKHASFLKVLLDPPFAFFRFYILQRGFLDGRLGFILGMFHGFYTMVKYVKLYYLGKETCVDTNEAD</sequence>
<dbReference type="EMBL" id="CP060204">
    <property type="protein sequence ID" value="QNH54685.1"/>
    <property type="molecule type" value="Genomic_DNA"/>
</dbReference>
<feature type="domain" description="Glycosyltransferase 2-like" evidence="1">
    <location>
        <begin position="5"/>
        <end position="123"/>
    </location>
</feature>
<dbReference type="AlphaFoldDB" id="A0A7G7VKP2"/>
<dbReference type="InterPro" id="IPR001173">
    <property type="entry name" value="Glyco_trans_2-like"/>
</dbReference>
<keyword evidence="3" id="KW-1185">Reference proteome</keyword>
<gene>
    <name evidence="2" type="ORF">H1B31_01610</name>
</gene>
<dbReference type="GO" id="GO:0016740">
    <property type="term" value="F:transferase activity"/>
    <property type="evidence" value="ECO:0007669"/>
    <property type="project" value="UniProtKB-KW"/>
</dbReference>